<comment type="caution">
    <text evidence="1">The sequence shown here is derived from an EMBL/GenBank/DDBJ whole genome shotgun (WGS) entry which is preliminary data.</text>
</comment>
<dbReference type="AlphaFoldDB" id="X6MA85"/>
<keyword evidence="2" id="KW-1185">Reference proteome</keyword>
<protein>
    <submittedName>
        <fullName evidence="1">Uncharacterized protein</fullName>
    </submittedName>
</protein>
<proteinExistence type="predicted"/>
<feature type="non-terminal residue" evidence="1">
    <location>
        <position position="1"/>
    </location>
</feature>
<dbReference type="OrthoDB" id="5984008at2759"/>
<accession>X6MA85</accession>
<evidence type="ECO:0000313" key="2">
    <source>
        <dbReference type="Proteomes" id="UP000023152"/>
    </source>
</evidence>
<evidence type="ECO:0000313" key="1">
    <source>
        <dbReference type="EMBL" id="ETO10898.1"/>
    </source>
</evidence>
<name>X6MA85_RETFI</name>
<gene>
    <name evidence="1" type="ORF">RFI_26477</name>
</gene>
<reference evidence="1 2" key="1">
    <citation type="journal article" date="2013" name="Curr. Biol.">
        <title>The Genome of the Foraminiferan Reticulomyxa filosa.</title>
        <authorList>
            <person name="Glockner G."/>
            <person name="Hulsmann N."/>
            <person name="Schleicher M."/>
            <person name="Noegel A.A."/>
            <person name="Eichinger L."/>
            <person name="Gallinger C."/>
            <person name="Pawlowski J."/>
            <person name="Sierra R."/>
            <person name="Euteneuer U."/>
            <person name="Pillet L."/>
            <person name="Moustafa A."/>
            <person name="Platzer M."/>
            <person name="Groth M."/>
            <person name="Szafranski K."/>
            <person name="Schliwa M."/>
        </authorList>
    </citation>
    <scope>NUCLEOTIDE SEQUENCE [LARGE SCALE GENOMIC DNA]</scope>
</reference>
<sequence length="147" mass="17377">FFTVQNKKQRKYITYLFFLFLFKTRDSQYTHASLCVCGTKKNTCVYANNKASISGHQSMIAFVKPPKVKDKVRLLEKIKCDYNGDYNQVFDKAEQFNLIVSEDKDFFEKQSTTHRRFHNIKLYVKKHDVYVEMQAILKGILSLKIQN</sequence>
<dbReference type="Proteomes" id="UP000023152">
    <property type="component" value="Unassembled WGS sequence"/>
</dbReference>
<dbReference type="EMBL" id="ASPP01022995">
    <property type="protein sequence ID" value="ETO10898.1"/>
    <property type="molecule type" value="Genomic_DNA"/>
</dbReference>
<organism evidence="1 2">
    <name type="scientific">Reticulomyxa filosa</name>
    <dbReference type="NCBI Taxonomy" id="46433"/>
    <lineage>
        <taxon>Eukaryota</taxon>
        <taxon>Sar</taxon>
        <taxon>Rhizaria</taxon>
        <taxon>Retaria</taxon>
        <taxon>Foraminifera</taxon>
        <taxon>Monothalamids</taxon>
        <taxon>Reticulomyxidae</taxon>
        <taxon>Reticulomyxa</taxon>
    </lineage>
</organism>